<dbReference type="AlphaFoldDB" id="A0A2N8T8S1"/>
<evidence type="ECO:0000313" key="4">
    <source>
        <dbReference type="Proteomes" id="UP000236023"/>
    </source>
</evidence>
<name>A0A2N8T8S1_STUST</name>
<dbReference type="Pfam" id="PF04773">
    <property type="entry name" value="FecR"/>
    <property type="match status" value="1"/>
</dbReference>
<gene>
    <name evidence="3" type="ORF">CXK94_00855</name>
</gene>
<comment type="caution">
    <text evidence="3">The sequence shown here is derived from an EMBL/GenBank/DDBJ whole genome shotgun (WGS) entry which is preliminary data.</text>
</comment>
<dbReference type="Proteomes" id="UP000236023">
    <property type="component" value="Unassembled WGS sequence"/>
</dbReference>
<evidence type="ECO:0000259" key="2">
    <source>
        <dbReference type="Pfam" id="PF04773"/>
    </source>
</evidence>
<proteinExistence type="predicted"/>
<reference evidence="3 4" key="1">
    <citation type="submission" date="2018-01" db="EMBL/GenBank/DDBJ databases">
        <title>Denitrification phenotypes of diverse strains of Pseudomonas stutzeri.</title>
        <authorList>
            <person name="Milligan D.A."/>
            <person name="Bergaust L."/>
            <person name="Bakken L.R."/>
            <person name="Frostegard A."/>
        </authorList>
    </citation>
    <scope>NUCLEOTIDE SEQUENCE [LARGE SCALE GENOMIC DNA]</scope>
    <source>
        <strain evidence="3 4">24a75</strain>
    </source>
</reference>
<evidence type="ECO:0000256" key="1">
    <source>
        <dbReference type="SAM" id="SignalP"/>
    </source>
</evidence>
<sequence>MSYLKKNLLRALSVVPAMWLLPAPAENLPEPSGHVARVMGAAYVSSRGYTNAAKVGQAVLPGVALSTGAEGGLGVILNDGSVLSFGPRSELILEEYRFAPAQDALHLRATLTRGTLSLIPGDMARLDPQAIAIDTPEGLVQVRGGHVLLKVIE</sequence>
<accession>A0A2N8T8S1</accession>
<feature type="domain" description="FecR protein" evidence="2">
    <location>
        <begin position="65"/>
        <end position="147"/>
    </location>
</feature>
<protein>
    <recommendedName>
        <fullName evidence="2">FecR protein domain-containing protein</fullName>
    </recommendedName>
</protein>
<organism evidence="3 4">
    <name type="scientific">Stutzerimonas stutzeri</name>
    <name type="common">Pseudomonas stutzeri</name>
    <dbReference type="NCBI Taxonomy" id="316"/>
    <lineage>
        <taxon>Bacteria</taxon>
        <taxon>Pseudomonadati</taxon>
        <taxon>Pseudomonadota</taxon>
        <taxon>Gammaproteobacteria</taxon>
        <taxon>Pseudomonadales</taxon>
        <taxon>Pseudomonadaceae</taxon>
        <taxon>Stutzerimonas</taxon>
    </lineage>
</organism>
<evidence type="ECO:0000313" key="3">
    <source>
        <dbReference type="EMBL" id="PNG11160.1"/>
    </source>
</evidence>
<dbReference type="EMBL" id="POUT01000001">
    <property type="protein sequence ID" value="PNG11160.1"/>
    <property type="molecule type" value="Genomic_DNA"/>
</dbReference>
<feature type="signal peptide" evidence="1">
    <location>
        <begin position="1"/>
        <end position="25"/>
    </location>
</feature>
<feature type="chain" id="PRO_5014879932" description="FecR protein domain-containing protein" evidence="1">
    <location>
        <begin position="26"/>
        <end position="153"/>
    </location>
</feature>
<dbReference type="RefSeq" id="WP_037040956.1">
    <property type="nucleotide sequence ID" value="NZ_JAMOHU010000031.1"/>
</dbReference>
<keyword evidence="1" id="KW-0732">Signal</keyword>
<dbReference type="InterPro" id="IPR006860">
    <property type="entry name" value="FecR"/>
</dbReference>